<reference evidence="2 3" key="2">
    <citation type="journal article" date="2018" name="Plant J.">
        <title>The Physcomitrella patens chromosome-scale assembly reveals moss genome structure and evolution.</title>
        <authorList>
            <person name="Lang D."/>
            <person name="Ullrich K.K."/>
            <person name="Murat F."/>
            <person name="Fuchs J."/>
            <person name="Jenkins J."/>
            <person name="Haas F.B."/>
            <person name="Piednoel M."/>
            <person name="Gundlach H."/>
            <person name="Van Bel M."/>
            <person name="Meyberg R."/>
            <person name="Vives C."/>
            <person name="Morata J."/>
            <person name="Symeonidi A."/>
            <person name="Hiss M."/>
            <person name="Muchero W."/>
            <person name="Kamisugi Y."/>
            <person name="Saleh O."/>
            <person name="Blanc G."/>
            <person name="Decker E.L."/>
            <person name="van Gessel N."/>
            <person name="Grimwood J."/>
            <person name="Hayes R.D."/>
            <person name="Graham S.W."/>
            <person name="Gunter L.E."/>
            <person name="McDaniel S.F."/>
            <person name="Hoernstein S.N.W."/>
            <person name="Larsson A."/>
            <person name="Li F.W."/>
            <person name="Perroud P.F."/>
            <person name="Phillips J."/>
            <person name="Ranjan P."/>
            <person name="Rokshar D.S."/>
            <person name="Rothfels C.J."/>
            <person name="Schneider L."/>
            <person name="Shu S."/>
            <person name="Stevenson D.W."/>
            <person name="Thummler F."/>
            <person name="Tillich M."/>
            <person name="Villarreal Aguilar J.C."/>
            <person name="Widiez T."/>
            <person name="Wong G.K."/>
            <person name="Wymore A."/>
            <person name="Zhang Y."/>
            <person name="Zimmer A.D."/>
            <person name="Quatrano R.S."/>
            <person name="Mayer K.F.X."/>
            <person name="Goodstein D."/>
            <person name="Casacuberta J.M."/>
            <person name="Vandepoele K."/>
            <person name="Reski R."/>
            <person name="Cuming A.C."/>
            <person name="Tuskan G.A."/>
            <person name="Maumus F."/>
            <person name="Salse J."/>
            <person name="Schmutz J."/>
            <person name="Rensing S.A."/>
        </authorList>
    </citation>
    <scope>NUCLEOTIDE SEQUENCE [LARGE SCALE GENOMIC DNA]</scope>
    <source>
        <strain evidence="2 3">cv. Gransden 2004</strain>
    </source>
</reference>
<proteinExistence type="predicted"/>
<name>A0A7I4EY43_PHYPA</name>
<keyword evidence="1" id="KW-0472">Membrane</keyword>
<keyword evidence="3" id="KW-1185">Reference proteome</keyword>
<evidence type="ECO:0000256" key="1">
    <source>
        <dbReference type="SAM" id="Phobius"/>
    </source>
</evidence>
<reference evidence="2 3" key="1">
    <citation type="journal article" date="2008" name="Science">
        <title>The Physcomitrella genome reveals evolutionary insights into the conquest of land by plants.</title>
        <authorList>
            <person name="Rensing S."/>
            <person name="Lang D."/>
            <person name="Zimmer A."/>
            <person name="Terry A."/>
            <person name="Salamov A."/>
            <person name="Shapiro H."/>
            <person name="Nishiyama T."/>
            <person name="Perroud P.-F."/>
            <person name="Lindquist E."/>
            <person name="Kamisugi Y."/>
            <person name="Tanahashi T."/>
            <person name="Sakakibara K."/>
            <person name="Fujita T."/>
            <person name="Oishi K."/>
            <person name="Shin-I T."/>
            <person name="Kuroki Y."/>
            <person name="Toyoda A."/>
            <person name="Suzuki Y."/>
            <person name="Hashimoto A."/>
            <person name="Yamaguchi K."/>
            <person name="Sugano A."/>
            <person name="Kohara Y."/>
            <person name="Fujiyama A."/>
            <person name="Anterola A."/>
            <person name="Aoki S."/>
            <person name="Ashton N."/>
            <person name="Barbazuk W.B."/>
            <person name="Barker E."/>
            <person name="Bennetzen J."/>
            <person name="Bezanilla M."/>
            <person name="Blankenship R."/>
            <person name="Cho S.H."/>
            <person name="Dutcher S."/>
            <person name="Estelle M."/>
            <person name="Fawcett J.A."/>
            <person name="Gundlach H."/>
            <person name="Hanada K."/>
            <person name="Heyl A."/>
            <person name="Hicks K.A."/>
            <person name="Hugh J."/>
            <person name="Lohr M."/>
            <person name="Mayer K."/>
            <person name="Melkozernov A."/>
            <person name="Murata T."/>
            <person name="Nelson D."/>
            <person name="Pils B."/>
            <person name="Prigge M."/>
            <person name="Reiss B."/>
            <person name="Renner T."/>
            <person name="Rombauts S."/>
            <person name="Rushton P."/>
            <person name="Sanderfoot A."/>
            <person name="Schween G."/>
            <person name="Shiu S.-H."/>
            <person name="Stueber K."/>
            <person name="Theodoulou F.L."/>
            <person name="Tu H."/>
            <person name="Van de Peer Y."/>
            <person name="Verrier P.J."/>
            <person name="Waters E."/>
            <person name="Wood A."/>
            <person name="Yang L."/>
            <person name="Cove D."/>
            <person name="Cuming A."/>
            <person name="Hasebe M."/>
            <person name="Lucas S."/>
            <person name="Mishler D.B."/>
            <person name="Reski R."/>
            <person name="Grigoriev I."/>
            <person name="Quatrano R.S."/>
            <person name="Boore J.L."/>
        </authorList>
    </citation>
    <scope>NUCLEOTIDE SEQUENCE [LARGE SCALE GENOMIC DNA]</scope>
    <source>
        <strain evidence="2 3">cv. Gransden 2004</strain>
    </source>
</reference>
<protein>
    <submittedName>
        <fullName evidence="2">Uncharacterized protein</fullName>
    </submittedName>
</protein>
<sequence>MRGLWWNESWGTVEPKSFCVVVVAFTALVGWVHSLLLPSEENIGRVASFNLFSLPLAEE</sequence>
<keyword evidence="1" id="KW-0812">Transmembrane</keyword>
<organism evidence="2 3">
    <name type="scientific">Physcomitrium patens</name>
    <name type="common">Spreading-leaved earth moss</name>
    <name type="synonym">Physcomitrella patens</name>
    <dbReference type="NCBI Taxonomy" id="3218"/>
    <lineage>
        <taxon>Eukaryota</taxon>
        <taxon>Viridiplantae</taxon>
        <taxon>Streptophyta</taxon>
        <taxon>Embryophyta</taxon>
        <taxon>Bryophyta</taxon>
        <taxon>Bryophytina</taxon>
        <taxon>Bryopsida</taxon>
        <taxon>Funariidae</taxon>
        <taxon>Funariales</taxon>
        <taxon>Funariaceae</taxon>
        <taxon>Physcomitrium</taxon>
    </lineage>
</organism>
<dbReference type="InParanoid" id="A0A7I4EY43"/>
<dbReference type="EnsemblPlants" id="Pp3c18_8370V3.1">
    <property type="protein sequence ID" value="PAC:32982242.CDS.1"/>
    <property type="gene ID" value="Pp3c18_8370"/>
</dbReference>
<dbReference type="AlphaFoldDB" id="A0A7I4EY43"/>
<dbReference type="EMBL" id="ABEU02000018">
    <property type="status" value="NOT_ANNOTATED_CDS"/>
    <property type="molecule type" value="Genomic_DNA"/>
</dbReference>
<keyword evidence="1" id="KW-1133">Transmembrane helix</keyword>
<feature type="transmembrane region" description="Helical" evidence="1">
    <location>
        <begin position="20"/>
        <end position="37"/>
    </location>
</feature>
<reference evidence="2" key="3">
    <citation type="submission" date="2020-12" db="UniProtKB">
        <authorList>
            <consortium name="EnsemblPlants"/>
        </authorList>
    </citation>
    <scope>IDENTIFICATION</scope>
</reference>
<evidence type="ECO:0000313" key="2">
    <source>
        <dbReference type="EnsemblPlants" id="PAC:32982242.CDS.1"/>
    </source>
</evidence>
<dbReference type="Proteomes" id="UP000006727">
    <property type="component" value="Chromosome 18"/>
</dbReference>
<evidence type="ECO:0000313" key="3">
    <source>
        <dbReference type="Proteomes" id="UP000006727"/>
    </source>
</evidence>
<dbReference type="Gramene" id="Pp3c18_8370V3.1">
    <property type="protein sequence ID" value="PAC:32982242.CDS.1"/>
    <property type="gene ID" value="Pp3c18_8370"/>
</dbReference>
<accession>A0A7I4EY43</accession>